<keyword evidence="1" id="KW-0732">Signal</keyword>
<name>A0A5B0P110_PUCGR</name>
<dbReference type="Proteomes" id="UP000325313">
    <property type="component" value="Unassembled WGS sequence"/>
</dbReference>
<keyword evidence="4" id="KW-1185">Reference proteome</keyword>
<dbReference type="EMBL" id="VSWC01000079">
    <property type="protein sequence ID" value="KAA1094562.1"/>
    <property type="molecule type" value="Genomic_DNA"/>
</dbReference>
<dbReference type="EMBL" id="VDEP01000138">
    <property type="protein sequence ID" value="KAA1129023.1"/>
    <property type="molecule type" value="Genomic_DNA"/>
</dbReference>
<reference evidence="4 5" key="1">
    <citation type="submission" date="2019-05" db="EMBL/GenBank/DDBJ databases">
        <title>Emergence of the Ug99 lineage of the wheat stem rust pathogen through somatic hybridization.</title>
        <authorList>
            <person name="Li F."/>
            <person name="Upadhyaya N.M."/>
            <person name="Sperschneider J."/>
            <person name="Matny O."/>
            <person name="Nguyen-Phuc H."/>
            <person name="Mago R."/>
            <person name="Raley C."/>
            <person name="Miller M.E."/>
            <person name="Silverstein K.A.T."/>
            <person name="Henningsen E."/>
            <person name="Hirsch C.D."/>
            <person name="Visser B."/>
            <person name="Pretorius Z.A."/>
            <person name="Steffenson B.J."/>
            <person name="Schwessinger B."/>
            <person name="Dodds P.N."/>
            <person name="Figueroa M."/>
        </authorList>
    </citation>
    <scope>NUCLEOTIDE SEQUENCE [LARGE SCALE GENOMIC DNA]</scope>
    <source>
        <strain evidence="2">21-0</strain>
        <strain evidence="3 5">Ug99</strain>
    </source>
</reference>
<feature type="signal peptide" evidence="1">
    <location>
        <begin position="1"/>
        <end position="24"/>
    </location>
</feature>
<dbReference type="Proteomes" id="UP000324748">
    <property type="component" value="Unassembled WGS sequence"/>
</dbReference>
<organism evidence="2 4">
    <name type="scientific">Puccinia graminis f. sp. tritici</name>
    <dbReference type="NCBI Taxonomy" id="56615"/>
    <lineage>
        <taxon>Eukaryota</taxon>
        <taxon>Fungi</taxon>
        <taxon>Dikarya</taxon>
        <taxon>Basidiomycota</taxon>
        <taxon>Pucciniomycotina</taxon>
        <taxon>Pucciniomycetes</taxon>
        <taxon>Pucciniales</taxon>
        <taxon>Pucciniaceae</taxon>
        <taxon>Puccinia</taxon>
    </lineage>
</organism>
<dbReference type="AlphaFoldDB" id="A0A5B0P110"/>
<evidence type="ECO:0000313" key="2">
    <source>
        <dbReference type="EMBL" id="KAA1094562.1"/>
    </source>
</evidence>
<evidence type="ECO:0000313" key="5">
    <source>
        <dbReference type="Proteomes" id="UP000325313"/>
    </source>
</evidence>
<feature type="chain" id="PRO_5036137615" description="CBM1 domain-containing protein" evidence="1">
    <location>
        <begin position="25"/>
        <end position="60"/>
    </location>
</feature>
<gene>
    <name evidence="2" type="ORF">PGT21_025016</name>
    <name evidence="3" type="ORF">PGTUg99_023977</name>
</gene>
<comment type="caution">
    <text evidence="2">The sequence shown here is derived from an EMBL/GenBank/DDBJ whole genome shotgun (WGS) entry which is preliminary data.</text>
</comment>
<sequence>MKAHISLIMVALVVLLTFVPAASTRNYFTCDSPGGKTCPNCYYNDDGALVIPPDSQCYNS</sequence>
<proteinExistence type="predicted"/>
<accession>A0A5B0P110</accession>
<evidence type="ECO:0000313" key="3">
    <source>
        <dbReference type="EMBL" id="KAA1129023.1"/>
    </source>
</evidence>
<evidence type="ECO:0000256" key="1">
    <source>
        <dbReference type="SAM" id="SignalP"/>
    </source>
</evidence>
<evidence type="ECO:0000313" key="4">
    <source>
        <dbReference type="Proteomes" id="UP000324748"/>
    </source>
</evidence>
<protein>
    <recommendedName>
        <fullName evidence="6">CBM1 domain-containing protein</fullName>
    </recommendedName>
</protein>
<evidence type="ECO:0008006" key="6">
    <source>
        <dbReference type="Google" id="ProtNLM"/>
    </source>
</evidence>